<sequence>MAAESQRDCRPGIIRLTGRLAGLGQHEYGFHASGAEHRASRDSKRYRRRHEASSLCESSSKSYREAFDIIRDKDHPLSYQRLIASFERFLLHLWENQFPDIYSGQSYLNKMY</sequence>
<gene>
    <name evidence="1" type="ORF">KPH14_008951</name>
</gene>
<keyword evidence="2" id="KW-1185">Reference proteome</keyword>
<dbReference type="AlphaFoldDB" id="A0AAD9VQ48"/>
<organism evidence="1 2">
    <name type="scientific">Odynerus spinipes</name>
    <dbReference type="NCBI Taxonomy" id="1348599"/>
    <lineage>
        <taxon>Eukaryota</taxon>
        <taxon>Metazoa</taxon>
        <taxon>Ecdysozoa</taxon>
        <taxon>Arthropoda</taxon>
        <taxon>Hexapoda</taxon>
        <taxon>Insecta</taxon>
        <taxon>Pterygota</taxon>
        <taxon>Neoptera</taxon>
        <taxon>Endopterygota</taxon>
        <taxon>Hymenoptera</taxon>
        <taxon>Apocrita</taxon>
        <taxon>Aculeata</taxon>
        <taxon>Vespoidea</taxon>
        <taxon>Vespidae</taxon>
        <taxon>Eumeninae</taxon>
        <taxon>Odynerus</taxon>
    </lineage>
</organism>
<comment type="caution">
    <text evidence="1">The sequence shown here is derived from an EMBL/GenBank/DDBJ whole genome shotgun (WGS) entry which is preliminary data.</text>
</comment>
<proteinExistence type="predicted"/>
<reference evidence="1" key="2">
    <citation type="journal article" date="2023" name="Commun. Biol.">
        <title>Intrasexual cuticular hydrocarbon dimorphism in a wasp sheds light on hydrocarbon biosynthesis genes in Hymenoptera.</title>
        <authorList>
            <person name="Moris V.C."/>
            <person name="Podsiadlowski L."/>
            <person name="Martin S."/>
            <person name="Oeyen J.P."/>
            <person name="Donath A."/>
            <person name="Petersen M."/>
            <person name="Wilbrandt J."/>
            <person name="Misof B."/>
            <person name="Liedtke D."/>
            <person name="Thamm M."/>
            <person name="Scheiner R."/>
            <person name="Schmitt T."/>
            <person name="Niehuis O."/>
        </authorList>
    </citation>
    <scope>NUCLEOTIDE SEQUENCE</scope>
    <source>
        <strain evidence="1">GBR_01_08_01A</strain>
    </source>
</reference>
<name>A0AAD9VQ48_9HYME</name>
<protein>
    <submittedName>
        <fullName evidence="1">Uncharacterized protein</fullName>
    </submittedName>
</protein>
<evidence type="ECO:0000313" key="1">
    <source>
        <dbReference type="EMBL" id="KAK2582873.1"/>
    </source>
</evidence>
<dbReference type="EMBL" id="JAIFRP010000030">
    <property type="protein sequence ID" value="KAK2582873.1"/>
    <property type="molecule type" value="Genomic_DNA"/>
</dbReference>
<evidence type="ECO:0000313" key="2">
    <source>
        <dbReference type="Proteomes" id="UP001258017"/>
    </source>
</evidence>
<reference evidence="1" key="1">
    <citation type="submission" date="2021-08" db="EMBL/GenBank/DDBJ databases">
        <authorList>
            <person name="Misof B."/>
            <person name="Oliver O."/>
            <person name="Podsiadlowski L."/>
            <person name="Donath A."/>
            <person name="Peters R."/>
            <person name="Mayer C."/>
            <person name="Rust J."/>
            <person name="Gunkel S."/>
            <person name="Lesny P."/>
            <person name="Martin S."/>
            <person name="Oeyen J.P."/>
            <person name="Petersen M."/>
            <person name="Panagiotis P."/>
            <person name="Wilbrandt J."/>
            <person name="Tanja T."/>
        </authorList>
    </citation>
    <scope>NUCLEOTIDE SEQUENCE</scope>
    <source>
        <strain evidence="1">GBR_01_08_01A</strain>
        <tissue evidence="1">Thorax + abdomen</tissue>
    </source>
</reference>
<dbReference type="Proteomes" id="UP001258017">
    <property type="component" value="Unassembled WGS sequence"/>
</dbReference>
<accession>A0AAD9VQ48</accession>